<evidence type="ECO:0000256" key="1">
    <source>
        <dbReference type="SAM" id="MobiDB-lite"/>
    </source>
</evidence>
<keyword evidence="4" id="KW-1185">Reference proteome</keyword>
<dbReference type="OrthoDB" id="7918484at2"/>
<feature type="chain" id="PRO_5038554157" evidence="2">
    <location>
        <begin position="20"/>
        <end position="440"/>
    </location>
</feature>
<dbReference type="Gene3D" id="3.40.190.10">
    <property type="entry name" value="Periplasmic binding protein-like II"/>
    <property type="match status" value="2"/>
</dbReference>
<proteinExistence type="predicted"/>
<dbReference type="Proteomes" id="UP000281498">
    <property type="component" value="Unassembled WGS sequence"/>
</dbReference>
<comment type="caution">
    <text evidence="3">The sequence shown here is derived from an EMBL/GenBank/DDBJ whole genome shotgun (WGS) entry which is preliminary data.</text>
</comment>
<dbReference type="PANTHER" id="PTHR43649">
    <property type="entry name" value="ARABINOSE-BINDING PROTEIN-RELATED"/>
    <property type="match status" value="1"/>
</dbReference>
<dbReference type="PROSITE" id="PS51257">
    <property type="entry name" value="PROKAR_LIPOPROTEIN"/>
    <property type="match status" value="1"/>
</dbReference>
<reference evidence="3 4" key="1">
    <citation type="submission" date="2017-10" db="EMBL/GenBank/DDBJ databases">
        <title>Bacillus sp. nov., a halophilic bacterium isolated from a Keqin Lake.</title>
        <authorList>
            <person name="Wang H."/>
        </authorList>
    </citation>
    <scope>NUCLEOTIDE SEQUENCE [LARGE SCALE GENOMIC DNA]</scope>
    <source>
        <strain evidence="3 4">KCTC 13187</strain>
    </source>
</reference>
<dbReference type="Pfam" id="PF01547">
    <property type="entry name" value="SBP_bac_1"/>
    <property type="match status" value="1"/>
</dbReference>
<evidence type="ECO:0000313" key="3">
    <source>
        <dbReference type="EMBL" id="RKL67167.1"/>
    </source>
</evidence>
<name>A0A3A9K3B5_9BACI</name>
<gene>
    <name evidence="3" type="ORF">CR203_11695</name>
</gene>
<accession>A0A3A9K3B5</accession>
<dbReference type="InterPro" id="IPR006059">
    <property type="entry name" value="SBP"/>
</dbReference>
<evidence type="ECO:0000313" key="4">
    <source>
        <dbReference type="Proteomes" id="UP000281498"/>
    </source>
</evidence>
<dbReference type="PANTHER" id="PTHR43649:SF11">
    <property type="entry name" value="ABC TRANSPORTER SUBSTRATE-BINDING PROTEIN YESO-RELATED"/>
    <property type="match status" value="1"/>
</dbReference>
<feature type="compositionally biased region" description="Low complexity" evidence="1">
    <location>
        <begin position="27"/>
        <end position="41"/>
    </location>
</feature>
<feature type="region of interest" description="Disordered" evidence="1">
    <location>
        <begin position="26"/>
        <end position="48"/>
    </location>
</feature>
<dbReference type="EMBL" id="PDOE01000004">
    <property type="protein sequence ID" value="RKL67167.1"/>
    <property type="molecule type" value="Genomic_DNA"/>
</dbReference>
<dbReference type="AlphaFoldDB" id="A0A3A9K3B5"/>
<feature type="signal peptide" evidence="2">
    <location>
        <begin position="1"/>
        <end position="19"/>
    </location>
</feature>
<keyword evidence="2" id="KW-0732">Signal</keyword>
<sequence>MKKILMLLCTAFMIFLITACGGDAEESASGNEEGSSSGNSDTSEEQVELRMSWWGSQGRHDMTKEVITLYEKQNPHVKITTEFTGFDGYFEKMAAQAAGSNLPDIMQQNFGEFVNQYAAQNLLTDLAPFVEDGTIDLEGTDEGTIDSGKVEGKLVGIPTGTNAMATIYNPKIFEEAGVEPPTHDWTWEDYQTMAQEIHDATGKYGTRLLEPGNHFEYYLREQGEKLFNEDGTGLGYEGDQLLVDYFTRNKEMIDSDLMPSYDIISQIKGLEDELITRGEAATDLTSWSNQIGSLQDAAGTPLEMVMLPGENNDRGMYLKPSMLWSISENSEHKEEAAKFISFFTNATEVFEIIGTDRGVPIDSDVREELAPILSEGDQQVYEYIEYVGKNSTPADTNFPSDAAEVLQTLVNIDELVMYGELTPEEGSEQFRKDAENILAK</sequence>
<organism evidence="3 4">
    <name type="scientific">Salipaludibacillus neizhouensis</name>
    <dbReference type="NCBI Taxonomy" id="885475"/>
    <lineage>
        <taxon>Bacteria</taxon>
        <taxon>Bacillati</taxon>
        <taxon>Bacillota</taxon>
        <taxon>Bacilli</taxon>
        <taxon>Bacillales</taxon>
        <taxon>Bacillaceae</taxon>
    </lineage>
</organism>
<evidence type="ECO:0000256" key="2">
    <source>
        <dbReference type="SAM" id="SignalP"/>
    </source>
</evidence>
<protein>
    <submittedName>
        <fullName evidence="3">Sugar ABC transporter substrate-binding protein</fullName>
    </submittedName>
</protein>
<dbReference type="RefSeq" id="WP_110937346.1">
    <property type="nucleotide sequence ID" value="NZ_KZ614146.1"/>
</dbReference>
<dbReference type="SUPFAM" id="SSF53850">
    <property type="entry name" value="Periplasmic binding protein-like II"/>
    <property type="match status" value="1"/>
</dbReference>
<dbReference type="InterPro" id="IPR050490">
    <property type="entry name" value="Bact_solute-bd_prot1"/>
</dbReference>